<protein>
    <recommendedName>
        <fullName evidence="4">PPPDE domain-containing protein</fullName>
    </recommendedName>
</protein>
<proteinExistence type="predicted"/>
<reference evidence="2" key="2">
    <citation type="journal article" date="2023" name="Int. J. Mol. Sci.">
        <title>De Novo Assembly and Annotation of 11 Diverse Shrub Willow (Salix) Genomes Reveals Novel Gene Organization in Sex-Linked Regions.</title>
        <authorList>
            <person name="Hyden B."/>
            <person name="Feng K."/>
            <person name="Yates T.B."/>
            <person name="Jawdy S."/>
            <person name="Cereghino C."/>
            <person name="Smart L.B."/>
            <person name="Muchero W."/>
        </authorList>
    </citation>
    <scope>NUCLEOTIDE SEQUENCE</scope>
    <source>
        <tissue evidence="2">Shoot tip</tissue>
    </source>
</reference>
<sequence>MRLFPLSSSSSSSSEKERSNGGSSRVMLHLNIYDLTPINNYLYWFGLGIFHSGIE</sequence>
<keyword evidence="3" id="KW-1185">Reference proteome</keyword>
<dbReference type="AlphaFoldDB" id="A0A9Q0YVZ0"/>
<evidence type="ECO:0008006" key="4">
    <source>
        <dbReference type="Google" id="ProtNLM"/>
    </source>
</evidence>
<feature type="non-terminal residue" evidence="2">
    <location>
        <position position="55"/>
    </location>
</feature>
<evidence type="ECO:0000313" key="3">
    <source>
        <dbReference type="Proteomes" id="UP001151532"/>
    </source>
</evidence>
<feature type="region of interest" description="Disordered" evidence="1">
    <location>
        <begin position="1"/>
        <end position="23"/>
    </location>
</feature>
<evidence type="ECO:0000256" key="1">
    <source>
        <dbReference type="SAM" id="MobiDB-lite"/>
    </source>
</evidence>
<gene>
    <name evidence="2" type="ORF">OIU79_008198</name>
</gene>
<dbReference type="Proteomes" id="UP001151532">
    <property type="component" value="Chromosome 1"/>
</dbReference>
<accession>A0A9Q0YVZ0</accession>
<name>A0A9Q0YVZ0_SALPP</name>
<dbReference type="OrthoDB" id="1721846at2759"/>
<evidence type="ECO:0000313" key="2">
    <source>
        <dbReference type="EMBL" id="KAJ6711927.1"/>
    </source>
</evidence>
<comment type="caution">
    <text evidence="2">The sequence shown here is derived from an EMBL/GenBank/DDBJ whole genome shotgun (WGS) entry which is preliminary data.</text>
</comment>
<reference evidence="2" key="1">
    <citation type="submission" date="2022-11" db="EMBL/GenBank/DDBJ databases">
        <authorList>
            <person name="Hyden B.L."/>
            <person name="Feng K."/>
            <person name="Yates T."/>
            <person name="Jawdy S."/>
            <person name="Smart L.B."/>
            <person name="Muchero W."/>
        </authorList>
    </citation>
    <scope>NUCLEOTIDE SEQUENCE</scope>
    <source>
        <tissue evidence="2">Shoot tip</tissue>
    </source>
</reference>
<dbReference type="EMBL" id="JAPFFK010000015">
    <property type="protein sequence ID" value="KAJ6711927.1"/>
    <property type="molecule type" value="Genomic_DNA"/>
</dbReference>
<organism evidence="2 3">
    <name type="scientific">Salix purpurea</name>
    <name type="common">Purple osier willow</name>
    <dbReference type="NCBI Taxonomy" id="77065"/>
    <lineage>
        <taxon>Eukaryota</taxon>
        <taxon>Viridiplantae</taxon>
        <taxon>Streptophyta</taxon>
        <taxon>Embryophyta</taxon>
        <taxon>Tracheophyta</taxon>
        <taxon>Spermatophyta</taxon>
        <taxon>Magnoliopsida</taxon>
        <taxon>eudicotyledons</taxon>
        <taxon>Gunneridae</taxon>
        <taxon>Pentapetalae</taxon>
        <taxon>rosids</taxon>
        <taxon>fabids</taxon>
        <taxon>Malpighiales</taxon>
        <taxon>Salicaceae</taxon>
        <taxon>Saliceae</taxon>
        <taxon>Salix</taxon>
    </lineage>
</organism>